<dbReference type="NCBIfam" id="TIGR00350">
    <property type="entry name" value="lytR_cpsA_psr"/>
    <property type="match status" value="1"/>
</dbReference>
<accession>A0A7Z0IQZ1</accession>
<feature type="transmembrane region" description="Helical" evidence="3">
    <location>
        <begin position="12"/>
        <end position="35"/>
    </location>
</feature>
<evidence type="ECO:0000256" key="1">
    <source>
        <dbReference type="ARBA" id="ARBA00006068"/>
    </source>
</evidence>
<keyword evidence="3" id="KW-0812">Transmembrane</keyword>
<keyword evidence="6" id="KW-1185">Reference proteome</keyword>
<evidence type="ECO:0000259" key="4">
    <source>
        <dbReference type="Pfam" id="PF03816"/>
    </source>
</evidence>
<name>A0A7Z0IQZ1_9ACTN</name>
<dbReference type="PANTHER" id="PTHR33392">
    <property type="entry name" value="POLYISOPRENYL-TEICHOIC ACID--PEPTIDOGLYCAN TEICHOIC ACID TRANSFERASE TAGU"/>
    <property type="match status" value="1"/>
</dbReference>
<feature type="domain" description="Cell envelope-related transcriptional attenuator" evidence="4">
    <location>
        <begin position="90"/>
        <end position="244"/>
    </location>
</feature>
<feature type="compositionally biased region" description="Low complexity" evidence="2">
    <location>
        <begin position="363"/>
        <end position="377"/>
    </location>
</feature>
<gene>
    <name evidence="5" type="ORF">BJ988_000913</name>
</gene>
<dbReference type="Pfam" id="PF03816">
    <property type="entry name" value="LytR_cpsA_psr"/>
    <property type="match status" value="1"/>
</dbReference>
<evidence type="ECO:0000256" key="2">
    <source>
        <dbReference type="SAM" id="MobiDB-lite"/>
    </source>
</evidence>
<sequence>MGTGARSGTRTVVLTVVVTMLFLAVATGIGTWAFYDRLNRNLGSGGDIDHLVDEPVDTGPKRPLNILILGTDGRDCEGCSIDGESGVGGSDSTILLHVAADRGSAYGISIPRDALVERPECTAPDGSTIPEASGVMWNEAYALGGPTCTARQAELLTGIPIDHYLALDFAGFRGMVDAVGGVRICIPEAIDDEEHNIFLPAGTRNLRGKQALDYVRNRSSTPNADLGRMRRQQYFLTALATKVLSAGTLTRPRRLATFATELSRSITTDIGSVAGLAELAREMRDLDPGSIEFETVPNEAYPEGDPNWGRLRILPEADEIWQRMLEDRPLHDATASAGPSPTSTAGPGDPGSSASPDEVVDESPTGSTSGSPTGSGTLEERQKDAADNGLCSAR</sequence>
<evidence type="ECO:0000313" key="5">
    <source>
        <dbReference type="EMBL" id="NYI76265.1"/>
    </source>
</evidence>
<dbReference type="RefSeq" id="WP_179656930.1">
    <property type="nucleotide sequence ID" value="NZ_JACBZR010000001.1"/>
</dbReference>
<comment type="similarity">
    <text evidence="1">Belongs to the LytR/CpsA/Psr (LCP) family.</text>
</comment>
<feature type="region of interest" description="Disordered" evidence="2">
    <location>
        <begin position="331"/>
        <end position="394"/>
    </location>
</feature>
<dbReference type="AlphaFoldDB" id="A0A7Z0IQZ1"/>
<reference evidence="5 6" key="1">
    <citation type="submission" date="2020-07" db="EMBL/GenBank/DDBJ databases">
        <title>Sequencing the genomes of 1000 actinobacteria strains.</title>
        <authorList>
            <person name="Klenk H.-P."/>
        </authorList>
    </citation>
    <scope>NUCLEOTIDE SEQUENCE [LARGE SCALE GENOMIC DNA]</scope>
    <source>
        <strain evidence="5 6">DSM 26487</strain>
    </source>
</reference>
<dbReference type="EMBL" id="JACBZR010000001">
    <property type="protein sequence ID" value="NYI76265.1"/>
    <property type="molecule type" value="Genomic_DNA"/>
</dbReference>
<dbReference type="Gene3D" id="3.40.630.190">
    <property type="entry name" value="LCP protein"/>
    <property type="match status" value="1"/>
</dbReference>
<protein>
    <submittedName>
        <fullName evidence="5">LCP family protein required for cell wall assembly</fullName>
    </submittedName>
</protein>
<evidence type="ECO:0000256" key="3">
    <source>
        <dbReference type="SAM" id="Phobius"/>
    </source>
</evidence>
<evidence type="ECO:0000313" key="6">
    <source>
        <dbReference type="Proteomes" id="UP000564496"/>
    </source>
</evidence>
<proteinExistence type="inferred from homology"/>
<dbReference type="Proteomes" id="UP000564496">
    <property type="component" value="Unassembled WGS sequence"/>
</dbReference>
<organism evidence="5 6">
    <name type="scientific">Nocardioides panzhihuensis</name>
    <dbReference type="NCBI Taxonomy" id="860243"/>
    <lineage>
        <taxon>Bacteria</taxon>
        <taxon>Bacillati</taxon>
        <taxon>Actinomycetota</taxon>
        <taxon>Actinomycetes</taxon>
        <taxon>Propionibacteriales</taxon>
        <taxon>Nocardioidaceae</taxon>
        <taxon>Nocardioides</taxon>
    </lineage>
</organism>
<dbReference type="InterPro" id="IPR050922">
    <property type="entry name" value="LytR/CpsA/Psr_CW_biosynth"/>
</dbReference>
<keyword evidence="3" id="KW-1133">Transmembrane helix</keyword>
<dbReference type="InterPro" id="IPR004474">
    <property type="entry name" value="LytR_CpsA_psr"/>
</dbReference>
<keyword evidence="3" id="KW-0472">Membrane</keyword>
<comment type="caution">
    <text evidence="5">The sequence shown here is derived from an EMBL/GenBank/DDBJ whole genome shotgun (WGS) entry which is preliminary data.</text>
</comment>
<dbReference type="PANTHER" id="PTHR33392:SF6">
    <property type="entry name" value="POLYISOPRENYL-TEICHOIC ACID--PEPTIDOGLYCAN TEICHOIC ACID TRANSFERASE TAGU"/>
    <property type="match status" value="1"/>
</dbReference>